<dbReference type="SUPFAM" id="SSF56219">
    <property type="entry name" value="DNase I-like"/>
    <property type="match status" value="1"/>
</dbReference>
<dbReference type="Gene3D" id="3.60.10.10">
    <property type="entry name" value="Endonuclease/exonuclease/phosphatase"/>
    <property type="match status" value="1"/>
</dbReference>
<dbReference type="InParanoid" id="E4XUW2"/>
<dbReference type="OrthoDB" id="426210at2759"/>
<dbReference type="EMBL" id="FN653192">
    <property type="protein sequence ID" value="CBY13509.1"/>
    <property type="molecule type" value="Genomic_DNA"/>
</dbReference>
<evidence type="ECO:0000313" key="2">
    <source>
        <dbReference type="Proteomes" id="UP000001307"/>
    </source>
</evidence>
<sequence>MELANEMNNDEAQIYKTIEVVAANPGPADSTLFRKITSLEPNVSIFLLNELQAKKESIMDPATWPNNYTAIANESCPDGLIYTCILYKNSISHLIKETKCAGIATGIDLECERGSIKRFISTYRHNNKKPPDCFYYKNYQSDKMLFVEWIADHIAKAKKDAVLIHIAGDWNINLENERTEDNHKMCEELLNLTKNLTNLVQHNTHFRQNTKPSKIDYFWVQKPEQTSIRALGWHLAPANFDGHTAHSAKIPFGLPLRQYEVRISRKIDHIAAFEQAIKEYGKWAWETTSNPKIEERINRKFDIINELFKENSETTAKIKKNESALKKTTPRDTWLYRQAARQIEEEINKRPGEEEIVKYLKVELIRVSVMCKKLFARDSINRANAITEKASGRDSSMWEVVNELTKTPPIREIKDTTEELMSQVLELEKATTADEKDYKGHTFEPRHNVKLSEFKIKLHGSEHLPSFLAEYKALKPHTKGSTGINRAFLDRLPICYFEMFVFKPVEEAILNGCYPAAWRTSRTCILDPKEKTEDHGPTGANKDDCAATCFADDTLISIAAPTITGVVEKAEKVYRVVNKKMKDLGLQLVGYKTNCIILGKEGIEKDPSFEYPKTMQCETDTVKFTQNMKYLGSLIGEINHKFTLDHNTTNVISAMNSMTNRTRSLHGYIDSKSLKDVQRANAMGCFSHNAEVTPKWKANEYARGINTYVRGLNTNINTKWFYAKNEEYDIAKKREKLSLLKNSGHPTLFESKLSLFCGLLNRTMRVGKAQGLKQEAMQGIWVTNAKTGDKISKLPDLFETDREIEKRKYFEREFKWKYPQMTDQFKGKHHVNNIIKLLLIRNVLTLEIIPPKKLSKECKAMIWPYTLADDFNSLPTYVKGSVFASSMKNTIKPFLANNHKHMKQSLACEICLTGQARNIPKYMTNINEKMIDSTENKEIKKLARLDIASHTTKAINSIIKEVVWEICKVSSIGRKITEIWEEMANPDTEITALLIIKLIAIRKTLCP</sequence>
<gene>
    <name evidence="1" type="ORF">GSOID_T00004827001</name>
</gene>
<protein>
    <submittedName>
        <fullName evidence="1">Uncharacterized protein</fullName>
    </submittedName>
</protein>
<dbReference type="InterPro" id="IPR036691">
    <property type="entry name" value="Endo/exonu/phosph_ase_sf"/>
</dbReference>
<evidence type="ECO:0000313" key="1">
    <source>
        <dbReference type="EMBL" id="CBY13509.1"/>
    </source>
</evidence>
<proteinExistence type="predicted"/>
<keyword evidence="2" id="KW-1185">Reference proteome</keyword>
<accession>E4XUW2</accession>
<organism evidence="1">
    <name type="scientific">Oikopleura dioica</name>
    <name type="common">Tunicate</name>
    <dbReference type="NCBI Taxonomy" id="34765"/>
    <lineage>
        <taxon>Eukaryota</taxon>
        <taxon>Metazoa</taxon>
        <taxon>Chordata</taxon>
        <taxon>Tunicata</taxon>
        <taxon>Appendicularia</taxon>
        <taxon>Copelata</taxon>
        <taxon>Oikopleuridae</taxon>
        <taxon>Oikopleura</taxon>
    </lineage>
</organism>
<dbReference type="Proteomes" id="UP000001307">
    <property type="component" value="Unassembled WGS sequence"/>
</dbReference>
<name>E4XUW2_OIKDI</name>
<dbReference type="AlphaFoldDB" id="E4XUW2"/>
<reference evidence="1" key="1">
    <citation type="journal article" date="2010" name="Science">
        <title>Plasticity of animal genome architecture unmasked by rapid evolution of a pelagic tunicate.</title>
        <authorList>
            <person name="Denoeud F."/>
            <person name="Henriet S."/>
            <person name="Mungpakdee S."/>
            <person name="Aury J.M."/>
            <person name="Da Silva C."/>
            <person name="Brinkmann H."/>
            <person name="Mikhaleva J."/>
            <person name="Olsen L.C."/>
            <person name="Jubin C."/>
            <person name="Canestro C."/>
            <person name="Bouquet J.M."/>
            <person name="Danks G."/>
            <person name="Poulain J."/>
            <person name="Campsteijn C."/>
            <person name="Adamski M."/>
            <person name="Cross I."/>
            <person name="Yadetie F."/>
            <person name="Muffato M."/>
            <person name="Louis A."/>
            <person name="Butcher S."/>
            <person name="Tsagkogeorga G."/>
            <person name="Konrad A."/>
            <person name="Singh S."/>
            <person name="Jensen M.F."/>
            <person name="Cong E.H."/>
            <person name="Eikeseth-Otteraa H."/>
            <person name="Noel B."/>
            <person name="Anthouard V."/>
            <person name="Porcel B.M."/>
            <person name="Kachouri-Lafond R."/>
            <person name="Nishino A."/>
            <person name="Ugolini M."/>
            <person name="Chourrout P."/>
            <person name="Nishida H."/>
            <person name="Aasland R."/>
            <person name="Huzurbazar S."/>
            <person name="Westhof E."/>
            <person name="Delsuc F."/>
            <person name="Lehrach H."/>
            <person name="Reinhardt R."/>
            <person name="Weissenbach J."/>
            <person name="Roy S.W."/>
            <person name="Artiguenave F."/>
            <person name="Postlethwait J.H."/>
            <person name="Manak J.R."/>
            <person name="Thompson E.M."/>
            <person name="Jaillon O."/>
            <person name="Du Pasquier L."/>
            <person name="Boudinot P."/>
            <person name="Liberles D.A."/>
            <person name="Volff J.N."/>
            <person name="Philippe H."/>
            <person name="Lenhard B."/>
            <person name="Roest Crollius H."/>
            <person name="Wincker P."/>
            <person name="Chourrout D."/>
        </authorList>
    </citation>
    <scope>NUCLEOTIDE SEQUENCE [LARGE SCALE GENOMIC DNA]</scope>
</reference>